<dbReference type="PANTHER" id="PTHR46116">
    <property type="entry name" value="(E3-INDEPENDENT) E2 UBIQUITIN-CONJUGATING ENZYME"/>
    <property type="match status" value="1"/>
</dbReference>
<dbReference type="Pfam" id="PF23043">
    <property type="entry name" value="SH3-B_UBE2O"/>
    <property type="match status" value="1"/>
</dbReference>
<evidence type="ECO:0000256" key="2">
    <source>
        <dbReference type="ARBA" id="ARBA00022679"/>
    </source>
</evidence>
<gene>
    <name evidence="7" type="ORF">AYBTSS11_LOCUS18851</name>
</gene>
<dbReference type="InterPro" id="IPR000608">
    <property type="entry name" value="UBC"/>
</dbReference>
<evidence type="ECO:0000256" key="4">
    <source>
        <dbReference type="ARBA" id="ARBA00022786"/>
    </source>
</evidence>
<organism evidence="7 8">
    <name type="scientific">Sphenostylis stenocarpa</name>
    <dbReference type="NCBI Taxonomy" id="92480"/>
    <lineage>
        <taxon>Eukaryota</taxon>
        <taxon>Viridiplantae</taxon>
        <taxon>Streptophyta</taxon>
        <taxon>Embryophyta</taxon>
        <taxon>Tracheophyta</taxon>
        <taxon>Spermatophyta</taxon>
        <taxon>Magnoliopsida</taxon>
        <taxon>eudicotyledons</taxon>
        <taxon>Gunneridae</taxon>
        <taxon>Pentapetalae</taxon>
        <taxon>rosids</taxon>
        <taxon>fabids</taxon>
        <taxon>Fabales</taxon>
        <taxon>Fabaceae</taxon>
        <taxon>Papilionoideae</taxon>
        <taxon>50 kb inversion clade</taxon>
        <taxon>NPAAA clade</taxon>
        <taxon>indigoferoid/millettioid clade</taxon>
        <taxon>Phaseoleae</taxon>
        <taxon>Sphenostylis</taxon>
    </lineage>
</organism>
<dbReference type="CDD" id="cd23837">
    <property type="entry name" value="UBCc_UBE2O"/>
    <property type="match status" value="1"/>
</dbReference>
<sequence length="1051" mass="117402">MMKPFGKLGKDLLIKKHPLLVKTKRQQVPSKSKLVPTSSGAIGFHERKRLCFFLLEFRVMVFLGLGSSISVISHMGPTFLSNGMILSIVSGTGSKEVICLGKPFQEVLSVEIPVQTGQISFGILESSIDFLAPGFQCFCLLEKLMDAQIADLDWETSSDSSSSEDQEDVDFQYGGQARSILSSLEESIGKIDDFLSFERAFVHGDVVYASSDPSGQMGRITNVDVLVDLESVQGKKLKNVNSKKLMKIRSISEGDYVVKGPWIGQVQRVVDRVIILFDDGTKCEVITLEKDKLLPLTHNFLEDSQYPYYPGQRVKVKTSTASKPARWLSRTWKDNYGEGTVCAVEAGLVYVNWLASVLLGFNLNANVPLCWQDSKNLTLLSCFSHTNWQLGDWCMLPAVDQKELMIRDASPHNEHSMGRGYKRTNLNIGQLFIIEKIKTEVDIVWQNGEHTLGLDPLNLIPVNVINSHEFWPQQFVLEKGASDDPPMPSNQRWGVVLSVDAKEHTVKVQWRTAPTSETNGLTGDAMMETVSAYELLEHPDYSCCFGDIVFKAAQKQLGDQADKDNVKSVTDVNVEAPLIDNSYLSCIGNVTGFIDGDVEVKWATGLTTKVAPYEIFRIDKHEGSTATPVLYEANVEEFSQEMTEHKSLSDQKGKSLLDCNGDRDNCEKHPGESSSSSIPQAAFELFSSIKARIFKTLGVALSGKFSPIPRFKEGNESNFLDKKDLDTCGLDTKSHLVSKPQSSEGMTPYCEVIRTHERNDFPVSLDNNSSDQLKQFDVIDNCSDHHFFYEGKGLSLSLGKKVWVKKVQQEWSILEKNLPETIYVRVFEERMDLMRAAIVGVSGTPYHDGLFFFDIHFPPEYPSEPPMVHYNSGGLRLNPNLYETGKVCLSLLNTWTGTAAEVWNPGVSTILQVLLSLQALVLNEKPYFNEAGYDQQIGRAEGERNSVSYNENAFLVTCKSILYLLRKPPKHFEALVEEHFKQRSKHILLACKAYLEGAPIGCAFGGEKTQNENYKGTSTGFKMMFGKLFPKLVEAFSDKGIDCSQFAEMQK</sequence>
<dbReference type="PANTHER" id="PTHR46116:SF15">
    <property type="entry name" value="(E3-INDEPENDENT) E2 UBIQUITIN-CONJUGATING ENZYME"/>
    <property type="match status" value="1"/>
</dbReference>
<keyword evidence="3" id="KW-0547">Nucleotide-binding</keyword>
<dbReference type="InterPro" id="IPR057735">
    <property type="entry name" value="UBE2O-like_tSH3-B"/>
</dbReference>
<dbReference type="SMART" id="SM00212">
    <property type="entry name" value="UBCc"/>
    <property type="match status" value="1"/>
</dbReference>
<name>A0AA86VZ77_9FABA</name>
<feature type="domain" description="UBC core" evidence="6">
    <location>
        <begin position="802"/>
        <end position="962"/>
    </location>
</feature>
<dbReference type="InterPro" id="IPR057734">
    <property type="entry name" value="UBE2O-like_SH3-C"/>
</dbReference>
<evidence type="ECO:0000256" key="5">
    <source>
        <dbReference type="ARBA" id="ARBA00022840"/>
    </source>
</evidence>
<dbReference type="SUPFAM" id="SSF54495">
    <property type="entry name" value="UBC-like"/>
    <property type="match status" value="1"/>
</dbReference>
<evidence type="ECO:0000256" key="3">
    <source>
        <dbReference type="ARBA" id="ARBA00022741"/>
    </source>
</evidence>
<dbReference type="EMBL" id="OY731403">
    <property type="protein sequence ID" value="CAJ1961680.1"/>
    <property type="molecule type" value="Genomic_DNA"/>
</dbReference>
<dbReference type="InterPro" id="IPR057733">
    <property type="entry name" value="UBE2O-like_SH3-B"/>
</dbReference>
<dbReference type="Pfam" id="PF23046">
    <property type="entry name" value="tSH3-B_UBE2O"/>
    <property type="match status" value="1"/>
</dbReference>
<keyword evidence="2" id="KW-0808">Transferase</keyword>
<accession>A0AA86VZ77</accession>
<dbReference type="GO" id="GO:0005524">
    <property type="term" value="F:ATP binding"/>
    <property type="evidence" value="ECO:0007669"/>
    <property type="project" value="UniProtKB-KW"/>
</dbReference>
<dbReference type="Gramene" id="rna-AYBTSS11_LOCUS18851">
    <property type="protein sequence ID" value="CAJ1961680.1"/>
    <property type="gene ID" value="gene-AYBTSS11_LOCUS18851"/>
</dbReference>
<keyword evidence="5" id="KW-0067">ATP-binding</keyword>
<proteinExistence type="predicted"/>
<protein>
    <recommendedName>
        <fullName evidence="1">E2 ubiquitin-conjugating enzyme</fullName>
        <ecNumber evidence="1">2.3.2.23</ecNumber>
    </recommendedName>
</protein>
<dbReference type="FunFam" id="3.10.110.10:FF:000028">
    <property type="entry name" value="Probable ubiquitin-conjugating enzyme E2 23"/>
    <property type="match status" value="1"/>
</dbReference>
<dbReference type="Proteomes" id="UP001189624">
    <property type="component" value="Chromosome 6"/>
</dbReference>
<evidence type="ECO:0000259" key="6">
    <source>
        <dbReference type="PROSITE" id="PS50127"/>
    </source>
</evidence>
<evidence type="ECO:0000256" key="1">
    <source>
        <dbReference type="ARBA" id="ARBA00012486"/>
    </source>
</evidence>
<dbReference type="EC" id="2.3.2.23" evidence="1"/>
<evidence type="ECO:0000313" key="8">
    <source>
        <dbReference type="Proteomes" id="UP001189624"/>
    </source>
</evidence>
<dbReference type="AlphaFoldDB" id="A0AA86VZ77"/>
<evidence type="ECO:0000313" key="7">
    <source>
        <dbReference type="EMBL" id="CAJ1961680.1"/>
    </source>
</evidence>
<dbReference type="Pfam" id="PF00179">
    <property type="entry name" value="UQ_con"/>
    <property type="match status" value="1"/>
</dbReference>
<dbReference type="GO" id="GO:0061631">
    <property type="term" value="F:ubiquitin conjugating enzyme activity"/>
    <property type="evidence" value="ECO:0007669"/>
    <property type="project" value="UniProtKB-EC"/>
</dbReference>
<keyword evidence="4" id="KW-0833">Ubl conjugation pathway</keyword>
<dbReference type="PROSITE" id="PS50127">
    <property type="entry name" value="UBC_2"/>
    <property type="match status" value="1"/>
</dbReference>
<dbReference type="Gene3D" id="3.10.110.10">
    <property type="entry name" value="Ubiquitin Conjugating Enzyme"/>
    <property type="match status" value="1"/>
</dbReference>
<reference evidence="7" key="1">
    <citation type="submission" date="2023-10" db="EMBL/GenBank/DDBJ databases">
        <authorList>
            <person name="Domelevo Entfellner J.-B."/>
        </authorList>
    </citation>
    <scope>NUCLEOTIDE SEQUENCE</scope>
</reference>
<dbReference type="InterPro" id="IPR016135">
    <property type="entry name" value="UBQ-conjugating_enzyme/RWD"/>
</dbReference>
<dbReference type="Pfam" id="PF23044">
    <property type="entry name" value="SH3-C_UBE2O"/>
    <property type="match status" value="1"/>
</dbReference>
<keyword evidence="8" id="KW-1185">Reference proteome</keyword>